<dbReference type="InterPro" id="IPR016149">
    <property type="entry name" value="Casein_kin_II_reg-sub_N"/>
</dbReference>
<sequence>MSNSSEEISWISWYCGLRGNQFYCEVDDEYIQDRFNLTGLVEQVPYFRQALDMILDLEPEDEEPDEAQTDLVEQAAELLYGLVHARYILTNRGIEQMIEKWQNEDFGNCPRVYCENQAVLPIGNKIALFYIFVKKGLSDIVGEGSVRLYCPRCCDIYLPRSTRQRRADGAYFGTGFPQMLFFVHPHLRPRPPFKSYHPKLFGFKIHQTAYKPLCEEENIAGPSNGNTSININNNNINKMRVERGVINKQQNTLKISSQQTNSPEANLGSSMEDDDDEGSNWNFSKARRRLFH</sequence>
<organism evidence="7 8">
    <name type="scientific">Meloidogyne graminicola</name>
    <dbReference type="NCBI Taxonomy" id="189291"/>
    <lineage>
        <taxon>Eukaryota</taxon>
        <taxon>Metazoa</taxon>
        <taxon>Ecdysozoa</taxon>
        <taxon>Nematoda</taxon>
        <taxon>Chromadorea</taxon>
        <taxon>Rhabditida</taxon>
        <taxon>Tylenchina</taxon>
        <taxon>Tylenchomorpha</taxon>
        <taxon>Tylenchoidea</taxon>
        <taxon>Meloidogynidae</taxon>
        <taxon>Meloidogyninae</taxon>
        <taxon>Meloidogyne</taxon>
    </lineage>
</organism>
<reference evidence="7" key="1">
    <citation type="journal article" date="2020" name="Ecol. Evol.">
        <title>Genome structure and content of the rice root-knot nematode (Meloidogyne graminicola).</title>
        <authorList>
            <person name="Phan N.T."/>
            <person name="Danchin E.G.J."/>
            <person name="Klopp C."/>
            <person name="Perfus-Barbeoch L."/>
            <person name="Kozlowski D.K."/>
            <person name="Koutsovoulos G.D."/>
            <person name="Lopez-Roques C."/>
            <person name="Bouchez O."/>
            <person name="Zahm M."/>
            <person name="Besnard G."/>
            <person name="Bellafiore S."/>
        </authorList>
    </citation>
    <scope>NUCLEOTIDE SEQUENCE</scope>
    <source>
        <strain evidence="7">VN-18</strain>
    </source>
</reference>
<dbReference type="EMBL" id="JABEBT010000094">
    <property type="protein sequence ID" value="KAF7632767.1"/>
    <property type="molecule type" value="Genomic_DNA"/>
</dbReference>
<evidence type="ECO:0000256" key="2">
    <source>
        <dbReference type="ARBA" id="ARBA00017775"/>
    </source>
</evidence>
<evidence type="ECO:0000256" key="4">
    <source>
        <dbReference type="ARBA" id="ARBA00022687"/>
    </source>
</evidence>
<dbReference type="InterPro" id="IPR000704">
    <property type="entry name" value="Casein_kinase_II_reg-sub"/>
</dbReference>
<dbReference type="SUPFAM" id="SSF57798">
    <property type="entry name" value="Casein kinase II beta subunit"/>
    <property type="match status" value="1"/>
</dbReference>
<keyword evidence="4" id="KW-0879">Wnt signaling pathway</keyword>
<dbReference type="GO" id="GO:0016301">
    <property type="term" value="F:kinase activity"/>
    <property type="evidence" value="ECO:0007669"/>
    <property type="project" value="UniProtKB-KW"/>
</dbReference>
<dbReference type="PRINTS" id="PR00472">
    <property type="entry name" value="CASNKINASEII"/>
</dbReference>
<proteinExistence type="inferred from homology"/>
<dbReference type="InterPro" id="IPR035991">
    <property type="entry name" value="Casein_kinase_II_beta-like"/>
</dbReference>
<dbReference type="Gene3D" id="1.10.1820.10">
    <property type="entry name" value="protein kinase ck2 holoenzyme, chain C, domain 1"/>
    <property type="match status" value="1"/>
</dbReference>
<dbReference type="Proteomes" id="UP000605970">
    <property type="component" value="Unassembled WGS sequence"/>
</dbReference>
<comment type="similarity">
    <text evidence="1 5">Belongs to the casein kinase 2 subunit beta family.</text>
</comment>
<dbReference type="GO" id="GO:0016055">
    <property type="term" value="P:Wnt signaling pathway"/>
    <property type="evidence" value="ECO:0007669"/>
    <property type="project" value="UniProtKB-KW"/>
</dbReference>
<evidence type="ECO:0000256" key="1">
    <source>
        <dbReference type="ARBA" id="ARBA00006941"/>
    </source>
</evidence>
<dbReference type="AlphaFoldDB" id="A0A8S9ZHI2"/>
<feature type="region of interest" description="Disordered" evidence="6">
    <location>
        <begin position="251"/>
        <end position="292"/>
    </location>
</feature>
<dbReference type="GO" id="GO:0005737">
    <property type="term" value="C:cytoplasm"/>
    <property type="evidence" value="ECO:0007669"/>
    <property type="project" value="TreeGrafter"/>
</dbReference>
<comment type="subunit">
    <text evidence="5">Tetramer of two alpha and two beta subunits.</text>
</comment>
<dbReference type="Pfam" id="PF01214">
    <property type="entry name" value="CK_II_beta"/>
    <property type="match status" value="1"/>
</dbReference>
<evidence type="ECO:0000256" key="3">
    <source>
        <dbReference type="ARBA" id="ARBA00022553"/>
    </source>
</evidence>
<evidence type="ECO:0000313" key="7">
    <source>
        <dbReference type="EMBL" id="KAF7632767.1"/>
    </source>
</evidence>
<dbReference type="FunFam" id="1.10.1820.10:FF:000001">
    <property type="entry name" value="Casein kinase II subunit beta"/>
    <property type="match status" value="1"/>
</dbReference>
<dbReference type="GO" id="GO:0019887">
    <property type="term" value="F:protein kinase regulator activity"/>
    <property type="evidence" value="ECO:0007669"/>
    <property type="project" value="InterPro"/>
</dbReference>
<evidence type="ECO:0000313" key="8">
    <source>
        <dbReference type="Proteomes" id="UP000605970"/>
    </source>
</evidence>
<name>A0A8S9ZHI2_9BILA</name>
<feature type="compositionally biased region" description="Polar residues" evidence="6">
    <location>
        <begin position="251"/>
        <end position="269"/>
    </location>
</feature>
<dbReference type="OrthoDB" id="3971593at2759"/>
<keyword evidence="7" id="KW-0808">Transferase</keyword>
<dbReference type="SMART" id="SM01085">
    <property type="entry name" value="CK_II_beta"/>
    <property type="match status" value="1"/>
</dbReference>
<accession>A0A8S9ZHI2</accession>
<keyword evidence="3" id="KW-0597">Phosphoprotein</keyword>
<dbReference type="Gene3D" id="2.20.25.20">
    <property type="match status" value="1"/>
</dbReference>
<dbReference type="PANTHER" id="PTHR11740">
    <property type="entry name" value="CASEIN KINASE II SUBUNIT BETA"/>
    <property type="match status" value="1"/>
</dbReference>
<gene>
    <name evidence="7" type="ORF">Mgra_00007829</name>
</gene>
<dbReference type="GO" id="GO:0005956">
    <property type="term" value="C:protein kinase CK2 complex"/>
    <property type="evidence" value="ECO:0007669"/>
    <property type="project" value="UniProtKB-UniRule"/>
</dbReference>
<dbReference type="FunFam" id="2.20.25.20:FF:000002">
    <property type="entry name" value="Casein kinase II subunit beta"/>
    <property type="match status" value="1"/>
</dbReference>
<keyword evidence="7" id="KW-0418">Kinase</keyword>
<evidence type="ECO:0000256" key="6">
    <source>
        <dbReference type="SAM" id="MobiDB-lite"/>
    </source>
</evidence>
<evidence type="ECO:0000256" key="5">
    <source>
        <dbReference type="RuleBase" id="RU361268"/>
    </source>
</evidence>
<protein>
    <recommendedName>
        <fullName evidence="2 5">Casein kinase II subunit beta</fullName>
        <shortName evidence="5">CK II beta</shortName>
    </recommendedName>
</protein>
<dbReference type="PANTHER" id="PTHR11740:SF0">
    <property type="entry name" value="CASEIN KINASE II SUBUNIT BETA"/>
    <property type="match status" value="1"/>
</dbReference>
<keyword evidence="8" id="KW-1185">Reference proteome</keyword>
<comment type="caution">
    <text evidence="7">The sequence shown here is derived from an EMBL/GenBank/DDBJ whole genome shotgun (WGS) entry which is preliminary data.</text>
</comment>